<gene>
    <name evidence="2" type="ORF">V144x_26630</name>
</gene>
<dbReference type="RefSeq" id="WP_144985563.1">
    <property type="nucleotide sequence ID" value="NZ_CP037920.1"/>
</dbReference>
<dbReference type="Proteomes" id="UP000318704">
    <property type="component" value="Chromosome"/>
</dbReference>
<organism evidence="2 3">
    <name type="scientific">Gimesia aquarii</name>
    <dbReference type="NCBI Taxonomy" id="2527964"/>
    <lineage>
        <taxon>Bacteria</taxon>
        <taxon>Pseudomonadati</taxon>
        <taxon>Planctomycetota</taxon>
        <taxon>Planctomycetia</taxon>
        <taxon>Planctomycetales</taxon>
        <taxon>Planctomycetaceae</taxon>
        <taxon>Gimesia</taxon>
    </lineage>
</organism>
<accession>A0A517VW06</accession>
<name>A0A517VW06_9PLAN</name>
<sequence length="338" mass="39038">MANPHVFISSTCYDLSQVRDALVDFIESYGFVPVLSDRGDVFYHPDIHTHDSCLNEVGNCDLFILIIGGRFGGAYRADPEKSIVNAEYYAARKNNIPVFSFVKSDVHSNHHVFSNNKGKKSLVDIKFPSIENNEHAAKIFNFIDEVRRSDENNAYFSFEFARDIVDLLRKQWSGMFFEFLHQRKINEQLNTTTNLLTNISEASNKVEELVKNLYRHIDKSGDAESEIKALEDQIDAKKFFRILEDLMRYSKQDRKISTSVDPSSFENWYDYFAAATDGIITKKQNGDIALDWPTGMGVIVHLEKPIRKNDEYTKQKKRFKVVKSMKRNLVDALINKDY</sequence>
<protein>
    <recommendedName>
        <fullName evidence="1">DUF4062 domain-containing protein</fullName>
    </recommendedName>
</protein>
<feature type="domain" description="DUF4062" evidence="1">
    <location>
        <begin position="6"/>
        <end position="90"/>
    </location>
</feature>
<reference evidence="2 3" key="1">
    <citation type="submission" date="2019-03" db="EMBL/GenBank/DDBJ databases">
        <title>Deep-cultivation of Planctomycetes and their phenomic and genomic characterization uncovers novel biology.</title>
        <authorList>
            <person name="Wiegand S."/>
            <person name="Jogler M."/>
            <person name="Boedeker C."/>
            <person name="Pinto D."/>
            <person name="Vollmers J."/>
            <person name="Rivas-Marin E."/>
            <person name="Kohn T."/>
            <person name="Peeters S.H."/>
            <person name="Heuer A."/>
            <person name="Rast P."/>
            <person name="Oberbeckmann S."/>
            <person name="Bunk B."/>
            <person name="Jeske O."/>
            <person name="Meyerdierks A."/>
            <person name="Storesund J.E."/>
            <person name="Kallscheuer N."/>
            <person name="Luecker S."/>
            <person name="Lage O.M."/>
            <person name="Pohl T."/>
            <person name="Merkel B.J."/>
            <person name="Hornburger P."/>
            <person name="Mueller R.-W."/>
            <person name="Bruemmer F."/>
            <person name="Labrenz M."/>
            <person name="Spormann A.M."/>
            <person name="Op den Camp H."/>
            <person name="Overmann J."/>
            <person name="Amann R."/>
            <person name="Jetten M.S.M."/>
            <person name="Mascher T."/>
            <person name="Medema M.H."/>
            <person name="Devos D.P."/>
            <person name="Kaster A.-K."/>
            <person name="Ovreas L."/>
            <person name="Rohde M."/>
            <person name="Galperin M.Y."/>
            <person name="Jogler C."/>
        </authorList>
    </citation>
    <scope>NUCLEOTIDE SEQUENCE [LARGE SCALE GENOMIC DNA]</scope>
    <source>
        <strain evidence="2 3">V144</strain>
    </source>
</reference>
<dbReference type="KEGG" id="gaw:V144x_26630"/>
<dbReference type="Pfam" id="PF13271">
    <property type="entry name" value="DUF4062"/>
    <property type="match status" value="1"/>
</dbReference>
<evidence type="ECO:0000313" key="2">
    <source>
        <dbReference type="EMBL" id="QDT97192.1"/>
    </source>
</evidence>
<dbReference type="EMBL" id="CP037920">
    <property type="protein sequence ID" value="QDT97192.1"/>
    <property type="molecule type" value="Genomic_DNA"/>
</dbReference>
<evidence type="ECO:0000259" key="1">
    <source>
        <dbReference type="Pfam" id="PF13271"/>
    </source>
</evidence>
<proteinExistence type="predicted"/>
<dbReference type="AlphaFoldDB" id="A0A517VW06"/>
<dbReference type="InterPro" id="IPR025139">
    <property type="entry name" value="DUF4062"/>
</dbReference>
<evidence type="ECO:0000313" key="3">
    <source>
        <dbReference type="Proteomes" id="UP000318704"/>
    </source>
</evidence>